<gene>
    <name evidence="3" type="ORF">HYPSUDRAFT_49264</name>
</gene>
<dbReference type="GO" id="GO:0005634">
    <property type="term" value="C:nucleus"/>
    <property type="evidence" value="ECO:0007669"/>
    <property type="project" value="UniProtKB-SubCell"/>
</dbReference>
<keyword evidence="4" id="KW-1185">Reference proteome</keyword>
<reference evidence="4" key="1">
    <citation type="submission" date="2014-04" db="EMBL/GenBank/DDBJ databases">
        <title>Evolutionary Origins and Diversification of the Mycorrhizal Mutualists.</title>
        <authorList>
            <consortium name="DOE Joint Genome Institute"/>
            <consortium name="Mycorrhizal Genomics Consortium"/>
            <person name="Kohler A."/>
            <person name="Kuo A."/>
            <person name="Nagy L.G."/>
            <person name="Floudas D."/>
            <person name="Copeland A."/>
            <person name="Barry K.W."/>
            <person name="Cichocki N."/>
            <person name="Veneault-Fourrey C."/>
            <person name="LaButti K."/>
            <person name="Lindquist E.A."/>
            <person name="Lipzen A."/>
            <person name="Lundell T."/>
            <person name="Morin E."/>
            <person name="Murat C."/>
            <person name="Riley R."/>
            <person name="Ohm R."/>
            <person name="Sun H."/>
            <person name="Tunlid A."/>
            <person name="Henrissat B."/>
            <person name="Grigoriev I.V."/>
            <person name="Hibbett D.S."/>
            <person name="Martin F."/>
        </authorList>
    </citation>
    <scope>NUCLEOTIDE SEQUENCE [LARGE SCALE GENOMIC DNA]</scope>
    <source>
        <strain evidence="4">FD-334 SS-4</strain>
    </source>
</reference>
<protein>
    <submittedName>
        <fullName evidence="3">Uncharacterized protein</fullName>
    </submittedName>
</protein>
<evidence type="ECO:0000256" key="1">
    <source>
        <dbReference type="ARBA" id="ARBA00004123"/>
    </source>
</evidence>
<keyword evidence="2" id="KW-0539">Nucleus</keyword>
<dbReference type="InterPro" id="IPR021858">
    <property type="entry name" value="Fun_TF"/>
</dbReference>
<dbReference type="STRING" id="945553.A0A0D2NCQ8"/>
<evidence type="ECO:0000256" key="2">
    <source>
        <dbReference type="ARBA" id="ARBA00023242"/>
    </source>
</evidence>
<accession>A0A0D2NCQ8</accession>
<dbReference type="Proteomes" id="UP000054270">
    <property type="component" value="Unassembled WGS sequence"/>
</dbReference>
<dbReference type="AlphaFoldDB" id="A0A0D2NCQ8"/>
<comment type="subcellular location">
    <subcellularLocation>
        <location evidence="1">Nucleus</location>
    </subcellularLocation>
</comment>
<dbReference type="PANTHER" id="PTHR37534:SF20">
    <property type="entry name" value="PRO1A C6 ZINK-FINGER PROTEIN"/>
    <property type="match status" value="1"/>
</dbReference>
<name>A0A0D2NCQ8_HYPSF</name>
<dbReference type="Pfam" id="PF11951">
    <property type="entry name" value="Fungal_trans_2"/>
    <property type="match status" value="1"/>
</dbReference>
<evidence type="ECO:0000313" key="3">
    <source>
        <dbReference type="EMBL" id="KJA14376.1"/>
    </source>
</evidence>
<proteinExistence type="predicted"/>
<evidence type="ECO:0000313" key="4">
    <source>
        <dbReference type="Proteomes" id="UP000054270"/>
    </source>
</evidence>
<dbReference type="PANTHER" id="PTHR37534">
    <property type="entry name" value="TRANSCRIPTIONAL ACTIVATOR PROTEIN UGA3"/>
    <property type="match status" value="1"/>
</dbReference>
<dbReference type="OrthoDB" id="5419315at2759"/>
<dbReference type="OMA" id="FISSGCC"/>
<sequence length="391" mass="43090">MREYVNNVVRIQYLLGDRNVLPNMIWDSIQHHPDSHEAVNLLARAYYGRQSSPSFSMLQSTDVQTTISALLASLQSKGRYHFSADDAMAALHVVSLFLFEGGQGRWEEFLAFAAAYVRAVLDNPTFRGGPADALECASAKDQFVVKTTIWFDVLAAITTRRPPLLLQYTRALFNPNMSWVGAPPRYSMLSPMGCENRVVWALAETATLAEWKRDQETAGTLSMRALLQRTEAIDAHLHPPLRPAPAPADADACARAAAAEIFRTSARLFLRSVESGPFPHVRDVHDAACETFTSIVDLPAAAVAAARQQTRGTVVRSTVFGIFICGSLTEDLPRREALKTQLLLHAGQEGVGNCAAVSALLDLLWAERDSGERNAPVRWRERLAEAHILLV</sequence>
<dbReference type="EMBL" id="KN817682">
    <property type="protein sequence ID" value="KJA14376.1"/>
    <property type="molecule type" value="Genomic_DNA"/>
</dbReference>
<organism evidence="3 4">
    <name type="scientific">Hypholoma sublateritium (strain FD-334 SS-4)</name>
    <dbReference type="NCBI Taxonomy" id="945553"/>
    <lineage>
        <taxon>Eukaryota</taxon>
        <taxon>Fungi</taxon>
        <taxon>Dikarya</taxon>
        <taxon>Basidiomycota</taxon>
        <taxon>Agaricomycotina</taxon>
        <taxon>Agaricomycetes</taxon>
        <taxon>Agaricomycetidae</taxon>
        <taxon>Agaricales</taxon>
        <taxon>Agaricineae</taxon>
        <taxon>Strophariaceae</taxon>
        <taxon>Hypholoma</taxon>
    </lineage>
</organism>